<dbReference type="RefSeq" id="XP_009549818.1">
    <property type="nucleotide sequence ID" value="XM_009551523.2"/>
</dbReference>
<feature type="non-terminal residue" evidence="1">
    <location>
        <position position="108"/>
    </location>
</feature>
<proteinExistence type="predicted"/>
<dbReference type="GeneID" id="20672335"/>
<organism evidence="1 2">
    <name type="scientific">Heterobasidion irregulare (strain TC 32-1)</name>
    <dbReference type="NCBI Taxonomy" id="747525"/>
    <lineage>
        <taxon>Eukaryota</taxon>
        <taxon>Fungi</taxon>
        <taxon>Dikarya</taxon>
        <taxon>Basidiomycota</taxon>
        <taxon>Agaricomycotina</taxon>
        <taxon>Agaricomycetes</taxon>
        <taxon>Russulales</taxon>
        <taxon>Bondarzewiaceae</taxon>
        <taxon>Heterobasidion</taxon>
        <taxon>Heterobasidion annosum species complex</taxon>
    </lineage>
</organism>
<evidence type="ECO:0000313" key="2">
    <source>
        <dbReference type="Proteomes" id="UP000030671"/>
    </source>
</evidence>
<dbReference type="AlphaFoldDB" id="W4JXK2"/>
<name>W4JXK2_HETIT</name>
<keyword evidence="2" id="KW-1185">Reference proteome</keyword>
<gene>
    <name evidence="1" type="ORF">HETIRDRAFT_387827</name>
</gene>
<protein>
    <submittedName>
        <fullName evidence="1">Uncharacterized protein</fullName>
    </submittedName>
</protein>
<dbReference type="InParanoid" id="W4JXK2"/>
<dbReference type="EMBL" id="KI925462">
    <property type="protein sequence ID" value="ETW77790.1"/>
    <property type="molecule type" value="Genomic_DNA"/>
</dbReference>
<sequence length="108" mass="12282">MSLSRKIMQSSKFSTGRCAALPDTGVRGALCLATRACPRRNLLVCHSHNNLTWDKQECREERVWRHGAVERRDFDTWGVGLGSRDMVNSRKTCVLSTDRPKLHPTFLP</sequence>
<dbReference type="KEGG" id="hir:HETIRDRAFT_387827"/>
<accession>W4JXK2</accession>
<dbReference type="HOGENOM" id="CLU_2197324_0_0_1"/>
<reference evidence="1 2" key="1">
    <citation type="journal article" date="2012" name="New Phytol.">
        <title>Insight into trade-off between wood decay and parasitism from the genome of a fungal forest pathogen.</title>
        <authorList>
            <person name="Olson A."/>
            <person name="Aerts A."/>
            <person name="Asiegbu F."/>
            <person name="Belbahri L."/>
            <person name="Bouzid O."/>
            <person name="Broberg A."/>
            <person name="Canback B."/>
            <person name="Coutinho P.M."/>
            <person name="Cullen D."/>
            <person name="Dalman K."/>
            <person name="Deflorio G."/>
            <person name="van Diepen L.T."/>
            <person name="Dunand C."/>
            <person name="Duplessis S."/>
            <person name="Durling M."/>
            <person name="Gonthier P."/>
            <person name="Grimwood J."/>
            <person name="Fossdal C.G."/>
            <person name="Hansson D."/>
            <person name="Henrissat B."/>
            <person name="Hietala A."/>
            <person name="Himmelstrand K."/>
            <person name="Hoffmeister D."/>
            <person name="Hogberg N."/>
            <person name="James T.Y."/>
            <person name="Karlsson M."/>
            <person name="Kohler A."/>
            <person name="Kues U."/>
            <person name="Lee Y.H."/>
            <person name="Lin Y.C."/>
            <person name="Lind M."/>
            <person name="Lindquist E."/>
            <person name="Lombard V."/>
            <person name="Lucas S."/>
            <person name="Lunden K."/>
            <person name="Morin E."/>
            <person name="Murat C."/>
            <person name="Park J."/>
            <person name="Raffaello T."/>
            <person name="Rouze P."/>
            <person name="Salamov A."/>
            <person name="Schmutz J."/>
            <person name="Solheim H."/>
            <person name="Stahlberg J."/>
            <person name="Velez H."/>
            <person name="de Vries R.P."/>
            <person name="Wiebenga A."/>
            <person name="Woodward S."/>
            <person name="Yakovlev I."/>
            <person name="Garbelotto M."/>
            <person name="Martin F."/>
            <person name="Grigoriev I.V."/>
            <person name="Stenlid J."/>
        </authorList>
    </citation>
    <scope>NUCLEOTIDE SEQUENCE [LARGE SCALE GENOMIC DNA]</scope>
    <source>
        <strain evidence="1 2">TC 32-1</strain>
    </source>
</reference>
<dbReference type="Proteomes" id="UP000030671">
    <property type="component" value="Unassembled WGS sequence"/>
</dbReference>
<evidence type="ECO:0000313" key="1">
    <source>
        <dbReference type="EMBL" id="ETW77790.1"/>
    </source>
</evidence>